<dbReference type="PANTHER" id="PTHR10098">
    <property type="entry name" value="RAPSYN-RELATED"/>
    <property type="match status" value="1"/>
</dbReference>
<dbReference type="EMBL" id="NXIB02000084">
    <property type="protein sequence ID" value="PHX54688.1"/>
    <property type="molecule type" value="Genomic_DNA"/>
</dbReference>
<evidence type="ECO:0000313" key="3">
    <source>
        <dbReference type="Proteomes" id="UP000226442"/>
    </source>
</evidence>
<keyword evidence="3" id="KW-1185">Reference proteome</keyword>
<dbReference type="Pfam" id="PF12770">
    <property type="entry name" value="CHAT"/>
    <property type="match status" value="1"/>
</dbReference>
<dbReference type="InterPro" id="IPR024983">
    <property type="entry name" value="CHAT_dom"/>
</dbReference>
<reference evidence="2" key="1">
    <citation type="submission" date="2017-10" db="EMBL/GenBank/DDBJ databases">
        <title>Draft genome sequence of the planktic cyanobacteria Tychonema bourrellyi isolated from alpine lentic freshwater.</title>
        <authorList>
            <person name="Tett A."/>
            <person name="Armanini F."/>
            <person name="Asnicar F."/>
            <person name="Boscaini A."/>
            <person name="Pasolli E."/>
            <person name="Zolfo M."/>
            <person name="Donati C."/>
            <person name="Salmaso N."/>
            <person name="Segata N."/>
        </authorList>
    </citation>
    <scope>NUCLEOTIDE SEQUENCE</scope>
    <source>
        <strain evidence="2">FEM_GT703</strain>
    </source>
</reference>
<dbReference type="InterPro" id="IPR011990">
    <property type="entry name" value="TPR-like_helical_dom_sf"/>
</dbReference>
<dbReference type="SUPFAM" id="SSF48452">
    <property type="entry name" value="TPR-like"/>
    <property type="match status" value="3"/>
</dbReference>
<dbReference type="InterPro" id="IPR019734">
    <property type="entry name" value="TPR_rpt"/>
</dbReference>
<dbReference type="Gene3D" id="1.25.40.10">
    <property type="entry name" value="Tetratricopeptide repeat domain"/>
    <property type="match status" value="2"/>
</dbReference>
<feature type="domain" description="CHAT" evidence="1">
    <location>
        <begin position="852"/>
        <end position="1210"/>
    </location>
</feature>
<sequence length="1211" mass="136661">MDEQRRKTDINMLQALLENPGDSGTELILKLNSESISIDSESVEILYLEVPALTPESLVKAAKFFQRVIAPLELARENAPLPVTPQAYLTFLAEILQTVTHSPDFRQVYPLLRNNLDKLDQNFAQLLRQWASSVMPGATSVETRRLGGLIGNLSHAIGRFPLGNKANNLEIEIAGYETVAKVFTRSNFPQDWAMLQNNLGNAYSDRRQGDPAQNLDTAIACFKNALQVRTPQEYPEQWATLQNNLGNAYTDRRQGDPAENLEKAIDCYQNALRIRTRETFGEEWASTQNNLGRAYSRRIRGDRPQNLELAIACYYNALQIYNRNLFPRRWATTQNNLANAYCARLRGNRAENLEYAINCYQRALQIRTREAFPVQWATTQSNLGRVWIDRIKGDRIENLEMAIACYQNALQVHTCQKFPDRWATLQTYLGKVYNLRLKGEKTDNLELVIACYQNALLFCNRQKFPERWAILYAYLGRALSEHHKGERSGNLKSAIACYQNALKVYTRNKSPDRWAMLQNDLGQAFCELTETENSSHLQTAIACYHNATKVYTRETYPHRWAQTLFYLGKAHRIQGELLLAYSVFAAAVDTVEFWRCEATIDLVDLSASAIANSLKSTRTWTGLYKSLVQVCLELGTTQPEYYAKALEYTERHKALNLVELLMKCDLTPKGDIPPVVRGELECLRRSIVAEQQHQEQGVSEAGSVISAGDDTQGLNGGSLLGNSDWTHLNQLWKQLDELIASEVESKDPFFNLARQVQPIGFKQIRELLPDANCAAVVWGSFGEVLVAFVVLADAEYPVVHLCSPKNALELESWAFEYKSAYSDQKGRWTNHLQARLNRLATLLEIDQVVSMVPENCDRLIFVPHRFLHALPLHALPLGMGQLFFEHQGNSRFPGLDRIGSDLDTLIGSDFSQVSAVNNLQPPAAYLIDRFAGGIRYAPSCQILRLKQIEHSGAIGRYRPRLQQLIGVPNFTKDSLYSNIEVSNICQYFSTAEVLHHKQVNKEAICSAVTANNYGDSPVPTGQLISKKVAHFACLSLLNLASPLKSGMSLTDNFLSLDEIFNLDFRQYFLVTLSACEIEKAEVTNDGDFVGFSAALLYAGTSSVVSSLWKVNDISTLLLTSKFYENLARFPRLQTGDVAHALNDAQRWLRDLTGEELDQLLADFQPQISQIFDRLTQSSRLIAEASFQQIRNRKPHPFANPYYWAAFTASGV</sequence>
<dbReference type="Proteomes" id="UP000226442">
    <property type="component" value="Unassembled WGS sequence"/>
</dbReference>
<dbReference type="Pfam" id="PF13374">
    <property type="entry name" value="TPR_10"/>
    <property type="match status" value="1"/>
</dbReference>
<dbReference type="SMART" id="SM00028">
    <property type="entry name" value="TPR"/>
    <property type="match status" value="6"/>
</dbReference>
<evidence type="ECO:0000313" key="2">
    <source>
        <dbReference type="EMBL" id="PHX54688.1"/>
    </source>
</evidence>
<protein>
    <recommendedName>
        <fullName evidence="1">CHAT domain-containing protein</fullName>
    </recommendedName>
</protein>
<dbReference type="AlphaFoldDB" id="A0A2G4EYY5"/>
<organism evidence="2 3">
    <name type="scientific">Tychonema bourrellyi FEM_GT703</name>
    <dbReference type="NCBI Taxonomy" id="2040638"/>
    <lineage>
        <taxon>Bacteria</taxon>
        <taxon>Bacillati</taxon>
        <taxon>Cyanobacteriota</taxon>
        <taxon>Cyanophyceae</taxon>
        <taxon>Oscillatoriophycideae</taxon>
        <taxon>Oscillatoriales</taxon>
        <taxon>Microcoleaceae</taxon>
        <taxon>Tychonema</taxon>
    </lineage>
</organism>
<dbReference type="RefSeq" id="WP_096830864.1">
    <property type="nucleotide sequence ID" value="NZ_NXIB02000084.1"/>
</dbReference>
<accession>A0A2G4EYY5</accession>
<gene>
    <name evidence="2" type="ORF">CP500_014825</name>
</gene>
<name>A0A2G4EYY5_9CYAN</name>
<comment type="caution">
    <text evidence="2">The sequence shown here is derived from an EMBL/GenBank/DDBJ whole genome shotgun (WGS) entry which is preliminary data.</text>
</comment>
<evidence type="ECO:0000259" key="1">
    <source>
        <dbReference type="Pfam" id="PF12770"/>
    </source>
</evidence>
<dbReference type="OrthoDB" id="433986at2"/>
<proteinExistence type="predicted"/>